<dbReference type="AlphaFoldDB" id="A0A4Y2LKZ6"/>
<organism evidence="1 2">
    <name type="scientific">Araneus ventricosus</name>
    <name type="common">Orbweaver spider</name>
    <name type="synonym">Epeira ventricosa</name>
    <dbReference type="NCBI Taxonomy" id="182803"/>
    <lineage>
        <taxon>Eukaryota</taxon>
        <taxon>Metazoa</taxon>
        <taxon>Ecdysozoa</taxon>
        <taxon>Arthropoda</taxon>
        <taxon>Chelicerata</taxon>
        <taxon>Arachnida</taxon>
        <taxon>Araneae</taxon>
        <taxon>Araneomorphae</taxon>
        <taxon>Entelegynae</taxon>
        <taxon>Araneoidea</taxon>
        <taxon>Araneidae</taxon>
        <taxon>Araneus</taxon>
    </lineage>
</organism>
<sequence length="89" mass="9839">MIISEEQPSTSMMIPQVLGQAIKRVKNVLPSTPTKQIPIIKDVVKNWSPGEIKALSKEINIKLSDGVNKEKEARKKRIDALSEDQKGSG</sequence>
<evidence type="ECO:0000313" key="2">
    <source>
        <dbReference type="Proteomes" id="UP000499080"/>
    </source>
</evidence>
<keyword evidence="2" id="KW-1185">Reference proteome</keyword>
<protein>
    <submittedName>
        <fullName evidence="1">Uncharacterized protein</fullName>
    </submittedName>
</protein>
<comment type="caution">
    <text evidence="1">The sequence shown here is derived from an EMBL/GenBank/DDBJ whole genome shotgun (WGS) entry which is preliminary data.</text>
</comment>
<dbReference type="EMBL" id="BGPR01005878">
    <property type="protein sequence ID" value="GBN14226.1"/>
    <property type="molecule type" value="Genomic_DNA"/>
</dbReference>
<name>A0A4Y2LKZ6_ARAVE</name>
<dbReference type="Proteomes" id="UP000499080">
    <property type="component" value="Unassembled WGS sequence"/>
</dbReference>
<gene>
    <name evidence="1" type="ORF">AVEN_99530_1</name>
</gene>
<evidence type="ECO:0000313" key="1">
    <source>
        <dbReference type="EMBL" id="GBN14226.1"/>
    </source>
</evidence>
<accession>A0A4Y2LKZ6</accession>
<proteinExistence type="predicted"/>
<reference evidence="1 2" key="1">
    <citation type="journal article" date="2019" name="Sci. Rep.">
        <title>Orb-weaving spider Araneus ventricosus genome elucidates the spidroin gene catalogue.</title>
        <authorList>
            <person name="Kono N."/>
            <person name="Nakamura H."/>
            <person name="Ohtoshi R."/>
            <person name="Moran D.A.P."/>
            <person name="Shinohara A."/>
            <person name="Yoshida Y."/>
            <person name="Fujiwara M."/>
            <person name="Mori M."/>
            <person name="Tomita M."/>
            <person name="Arakawa K."/>
        </authorList>
    </citation>
    <scope>NUCLEOTIDE SEQUENCE [LARGE SCALE GENOMIC DNA]</scope>
</reference>